<comment type="caution">
    <text evidence="2">The sequence shown here is derived from an EMBL/GenBank/DDBJ whole genome shotgun (WGS) entry which is preliminary data.</text>
</comment>
<gene>
    <name evidence="2" type="ORF">IV52_GL001206</name>
</gene>
<proteinExistence type="predicted"/>
<dbReference type="Gene3D" id="2.40.30.200">
    <property type="match status" value="1"/>
</dbReference>
<name>A0A0R2JUF9_9LACO</name>
<keyword evidence="3" id="KW-1185">Reference proteome</keyword>
<dbReference type="OrthoDB" id="2194642at2"/>
<evidence type="ECO:0000313" key="2">
    <source>
        <dbReference type="EMBL" id="KRN80651.1"/>
    </source>
</evidence>
<evidence type="ECO:0000259" key="1">
    <source>
        <dbReference type="Pfam" id="PF05709"/>
    </source>
</evidence>
<dbReference type="InterPro" id="IPR008841">
    <property type="entry name" value="Siphovirus-type_tail_N"/>
</dbReference>
<reference evidence="2 3" key="1">
    <citation type="journal article" date="2015" name="Genome Announc.">
        <title>Expanding the biotechnology potential of lactobacilli through comparative genomics of 213 strains and associated genera.</title>
        <authorList>
            <person name="Sun Z."/>
            <person name="Harris H.M."/>
            <person name="McCann A."/>
            <person name="Guo C."/>
            <person name="Argimon S."/>
            <person name="Zhang W."/>
            <person name="Yang X."/>
            <person name="Jeffery I.B."/>
            <person name="Cooney J.C."/>
            <person name="Kagawa T.F."/>
            <person name="Liu W."/>
            <person name="Song Y."/>
            <person name="Salvetti E."/>
            <person name="Wrobel A."/>
            <person name="Rasinkangas P."/>
            <person name="Parkhill J."/>
            <person name="Rea M.C."/>
            <person name="O'Sullivan O."/>
            <person name="Ritari J."/>
            <person name="Douillard F.P."/>
            <person name="Paul Ross R."/>
            <person name="Yang R."/>
            <person name="Briner A.E."/>
            <person name="Felis G.E."/>
            <person name="de Vos W.M."/>
            <person name="Barrangou R."/>
            <person name="Klaenhammer T.R."/>
            <person name="Caufield P.W."/>
            <person name="Cui Y."/>
            <person name="Zhang H."/>
            <person name="O'Toole P.W."/>
        </authorList>
    </citation>
    <scope>NUCLEOTIDE SEQUENCE [LARGE SCALE GENOMIC DNA]</scope>
    <source>
        <strain evidence="2 3">DSM 20690</strain>
    </source>
</reference>
<dbReference type="STRING" id="53444.AYR59_04680"/>
<feature type="domain" description="Siphovirus-type tail component RIFT-related" evidence="1">
    <location>
        <begin position="14"/>
        <end position="112"/>
    </location>
</feature>
<dbReference type="Proteomes" id="UP000051565">
    <property type="component" value="Unassembled WGS sequence"/>
</dbReference>
<protein>
    <recommendedName>
        <fullName evidence="1">Siphovirus-type tail component RIFT-related domain-containing protein</fullName>
    </recommendedName>
</protein>
<dbReference type="AlphaFoldDB" id="A0A0R2JUF9"/>
<evidence type="ECO:0000313" key="3">
    <source>
        <dbReference type="Proteomes" id="UP000051565"/>
    </source>
</evidence>
<dbReference type="RefSeq" id="WP_054646924.1">
    <property type="nucleotide sequence ID" value="NZ_FUXS01000012.1"/>
</dbReference>
<accession>A0A0R2JUF9</accession>
<dbReference type="Pfam" id="PF05709">
    <property type="entry name" value="Sipho_tail"/>
    <property type="match status" value="1"/>
</dbReference>
<organism evidence="2 3">
    <name type="scientific">Fructilactobacillus lindneri DSM 20690 = JCM 11027</name>
    <dbReference type="NCBI Taxonomy" id="1122148"/>
    <lineage>
        <taxon>Bacteria</taxon>
        <taxon>Bacillati</taxon>
        <taxon>Bacillota</taxon>
        <taxon>Bacilli</taxon>
        <taxon>Lactobacillales</taxon>
        <taxon>Lactobacillaceae</taxon>
        <taxon>Fructilactobacillus</taxon>
    </lineage>
</organism>
<dbReference type="PATRIC" id="fig|1122148.6.peg.1235"/>
<dbReference type="EMBL" id="JQBT01000005">
    <property type="protein sequence ID" value="KRN80651.1"/>
    <property type="molecule type" value="Genomic_DNA"/>
</dbReference>
<sequence length="278" mass="32415">MKPKIWISIDAQPEIDLTELFPFVKFDGIDNNSPVLTNSYQDSNVSDGNIFNYGNFGKNTVNVNLDMNFGTYYDYQAKRQQLYDFFMQKKLFRIRTDADPMFVYFLRPVGFDIKPFQEGGWDCFINIPFENPSGYKFSRYDSLNQLDLWDDFPLGWDIPVVDKEDFHIIKQPDFDLINPSSIPIDPYLQKCDFKIVISYVGSRISIINTDNDSVFTFTGENNFNRTIVLDGVNAYENENNVNDNTNFGYIKLEKGINHISVRGCEKFDIKFVFPFIYV</sequence>